<proteinExistence type="predicted"/>
<dbReference type="Proteomes" id="UP000238274">
    <property type="component" value="Unassembled WGS sequence"/>
</dbReference>
<dbReference type="OrthoDB" id="2507684at2759"/>
<comment type="caution">
    <text evidence="2">The sequence shown here is derived from an EMBL/GenBank/DDBJ whole genome shotgun (WGS) entry which is preliminary data.</text>
</comment>
<accession>A0A2S4WHY3</accession>
<reference evidence="3" key="2">
    <citation type="journal article" date="2018" name="BMC Genomics">
        <title>Genomic insights into host adaptation between the wheat stripe rust pathogen (Puccinia striiformis f. sp. tritici) and the barley stripe rust pathogen (Puccinia striiformis f. sp. hordei).</title>
        <authorList>
            <person name="Xia C."/>
            <person name="Wang M."/>
            <person name="Yin C."/>
            <person name="Cornejo O.E."/>
            <person name="Hulbert S.H."/>
            <person name="Chen X."/>
        </authorList>
    </citation>
    <scope>NUCLEOTIDE SEQUENCE [LARGE SCALE GENOMIC DNA]</scope>
    <source>
        <strain evidence="3">93TX-2</strain>
    </source>
</reference>
<feature type="compositionally biased region" description="Polar residues" evidence="1">
    <location>
        <begin position="15"/>
        <end position="42"/>
    </location>
</feature>
<feature type="region of interest" description="Disordered" evidence="1">
    <location>
        <begin position="1"/>
        <end position="45"/>
    </location>
</feature>
<keyword evidence="3" id="KW-1185">Reference proteome</keyword>
<dbReference type="VEuPathDB" id="FungiDB:PSHT_02511"/>
<reference evidence="3" key="3">
    <citation type="journal article" date="2018" name="Mol. Plant Microbe Interact.">
        <title>Genome sequence resources for the wheat stripe rust pathogen (Puccinia striiformis f. sp. tritici) and the barley stripe rust pathogen (Puccinia striiformis f. sp. hordei).</title>
        <authorList>
            <person name="Xia C."/>
            <person name="Wang M."/>
            <person name="Yin C."/>
            <person name="Cornejo O.E."/>
            <person name="Hulbert S.H."/>
            <person name="Chen X."/>
        </authorList>
    </citation>
    <scope>NUCLEOTIDE SEQUENCE [LARGE SCALE GENOMIC DNA]</scope>
    <source>
        <strain evidence="3">93TX-2</strain>
    </source>
</reference>
<reference evidence="2 3" key="1">
    <citation type="submission" date="2017-12" db="EMBL/GenBank/DDBJ databases">
        <title>Gene loss provides genomic basis for host adaptation in cereal stripe rust fungi.</title>
        <authorList>
            <person name="Xia C."/>
        </authorList>
    </citation>
    <scope>NUCLEOTIDE SEQUENCE [LARGE SCALE GENOMIC DNA]</scope>
    <source>
        <strain evidence="2 3">93TX-2</strain>
    </source>
</reference>
<gene>
    <name evidence="2" type="ORF">PSHT_02511</name>
</gene>
<evidence type="ECO:0000256" key="1">
    <source>
        <dbReference type="SAM" id="MobiDB-lite"/>
    </source>
</evidence>
<evidence type="ECO:0000313" key="3">
    <source>
        <dbReference type="Proteomes" id="UP000238274"/>
    </source>
</evidence>
<name>A0A2S4WHY3_9BASI</name>
<dbReference type="EMBL" id="PKSM01000022">
    <property type="protein sequence ID" value="POW21307.1"/>
    <property type="molecule type" value="Genomic_DNA"/>
</dbReference>
<sequence length="89" mass="9874">MKAANIKSADFTKTADLQAQPSHLPGGQQQNPCAPGTDSSSWGHPVWWGQLETRPLSSELIQIRHCNEATLHDSEKGQKLKTWLLPQLM</sequence>
<dbReference type="AlphaFoldDB" id="A0A2S4WHY3"/>
<evidence type="ECO:0000313" key="2">
    <source>
        <dbReference type="EMBL" id="POW21307.1"/>
    </source>
</evidence>
<protein>
    <submittedName>
        <fullName evidence="2">Uncharacterized protein</fullName>
    </submittedName>
</protein>
<organism evidence="2 3">
    <name type="scientific">Puccinia striiformis</name>
    <dbReference type="NCBI Taxonomy" id="27350"/>
    <lineage>
        <taxon>Eukaryota</taxon>
        <taxon>Fungi</taxon>
        <taxon>Dikarya</taxon>
        <taxon>Basidiomycota</taxon>
        <taxon>Pucciniomycotina</taxon>
        <taxon>Pucciniomycetes</taxon>
        <taxon>Pucciniales</taxon>
        <taxon>Pucciniaceae</taxon>
        <taxon>Puccinia</taxon>
    </lineage>
</organism>